<dbReference type="AlphaFoldDB" id="A0A7S3KP05"/>
<feature type="compositionally biased region" description="Polar residues" evidence="1">
    <location>
        <begin position="193"/>
        <end position="202"/>
    </location>
</feature>
<gene>
    <name evidence="2" type="ORF">ECRA1380_LOCUS14494</name>
</gene>
<reference evidence="2" key="1">
    <citation type="submission" date="2021-01" db="EMBL/GenBank/DDBJ databases">
        <authorList>
            <person name="Corre E."/>
            <person name="Pelletier E."/>
            <person name="Niang G."/>
            <person name="Scheremetjew M."/>
            <person name="Finn R."/>
            <person name="Kale V."/>
            <person name="Holt S."/>
            <person name="Cochrane G."/>
            <person name="Meng A."/>
            <person name="Brown T."/>
            <person name="Cohen L."/>
        </authorList>
    </citation>
    <scope>NUCLEOTIDE SEQUENCE</scope>
    <source>
        <strain evidence="2">CT5</strain>
    </source>
</reference>
<organism evidence="2">
    <name type="scientific">Euplotes crassus</name>
    <dbReference type="NCBI Taxonomy" id="5936"/>
    <lineage>
        <taxon>Eukaryota</taxon>
        <taxon>Sar</taxon>
        <taxon>Alveolata</taxon>
        <taxon>Ciliophora</taxon>
        <taxon>Intramacronucleata</taxon>
        <taxon>Spirotrichea</taxon>
        <taxon>Hypotrichia</taxon>
        <taxon>Euplotida</taxon>
        <taxon>Euplotidae</taxon>
        <taxon>Moneuplotes</taxon>
    </lineage>
</organism>
<accession>A0A7S3KP05</accession>
<dbReference type="EMBL" id="HBIK01030952">
    <property type="protein sequence ID" value="CAE0389518.1"/>
    <property type="molecule type" value="Transcribed_RNA"/>
</dbReference>
<evidence type="ECO:0000256" key="1">
    <source>
        <dbReference type="SAM" id="MobiDB-lite"/>
    </source>
</evidence>
<protein>
    <submittedName>
        <fullName evidence="2">Uncharacterized protein</fullName>
    </submittedName>
</protein>
<feature type="compositionally biased region" description="Basic and acidic residues" evidence="1">
    <location>
        <begin position="153"/>
        <end position="170"/>
    </location>
</feature>
<evidence type="ECO:0000313" key="2">
    <source>
        <dbReference type="EMBL" id="CAE0389518.1"/>
    </source>
</evidence>
<name>A0A7S3KP05_EUPCR</name>
<proteinExistence type="predicted"/>
<sequence length="359" mass="41655">MMTEGIGKNEALDLIGKADEEKEMMIFNQLWDILRQLYYDTRDDLNDGITPILAKEVSPSRPTLLNINSKTLLSLKKEKEKNYINVGKEDTAQVEKFAFPMLAVLSEWRQQNYAKERGIQDSLHKRLKQISLTPRDSVPSQQNSAIKSLLRMVTEKRKQSDEDSDSKSEAHSNNSYGRGNGRDYKGAGEPNSPDRSNLTRSMSMIDDDNIDDLDVPEEDEKIATEFLERFLLNDENSQYANINLVYFFKSLPQRLTKKTYRTCKFYNFKLFQESLVAYMNIQDVNAFEYNDVKNRDRMASVRTQILEQRQGLDNTQEFLKTLESCINQGGQKVSKEIKKEEKYQKEEQQKLMNAPPSNF</sequence>
<feature type="region of interest" description="Disordered" evidence="1">
    <location>
        <begin position="153"/>
        <end position="212"/>
    </location>
</feature>